<protein>
    <submittedName>
        <fullName evidence="2">Uncharacterized protein</fullName>
    </submittedName>
</protein>
<organism evidence="2 3">
    <name type="scientific">Alteribacter lacisalsi</name>
    <dbReference type="NCBI Taxonomy" id="2045244"/>
    <lineage>
        <taxon>Bacteria</taxon>
        <taxon>Bacillati</taxon>
        <taxon>Bacillota</taxon>
        <taxon>Bacilli</taxon>
        <taxon>Bacillales</taxon>
        <taxon>Bacillaceae</taxon>
        <taxon>Alteribacter</taxon>
    </lineage>
</organism>
<evidence type="ECO:0000313" key="2">
    <source>
        <dbReference type="EMBL" id="PYZ97386.1"/>
    </source>
</evidence>
<dbReference type="EMBL" id="PDOF01000001">
    <property type="protein sequence ID" value="PYZ97386.1"/>
    <property type="molecule type" value="Genomic_DNA"/>
</dbReference>
<dbReference type="AlphaFoldDB" id="A0A2W0H9E1"/>
<evidence type="ECO:0000313" key="3">
    <source>
        <dbReference type="Proteomes" id="UP000248066"/>
    </source>
</evidence>
<reference evidence="2 3" key="1">
    <citation type="submission" date="2017-10" db="EMBL/GenBank/DDBJ databases">
        <title>Bacillus sp. nov., a halophilic bacterium isolated from a Yangshapao Lake.</title>
        <authorList>
            <person name="Wang H."/>
        </authorList>
    </citation>
    <scope>NUCLEOTIDE SEQUENCE [LARGE SCALE GENOMIC DNA]</scope>
    <source>
        <strain evidence="2 3">YSP-3</strain>
    </source>
</reference>
<dbReference type="OrthoDB" id="2883880at2"/>
<name>A0A2W0H9E1_9BACI</name>
<proteinExistence type="predicted"/>
<keyword evidence="1" id="KW-0175">Coiled coil</keyword>
<dbReference type="Proteomes" id="UP000248066">
    <property type="component" value="Unassembled WGS sequence"/>
</dbReference>
<keyword evidence="3" id="KW-1185">Reference proteome</keyword>
<feature type="coiled-coil region" evidence="1">
    <location>
        <begin position="43"/>
        <end position="91"/>
    </location>
</feature>
<comment type="caution">
    <text evidence="2">The sequence shown here is derived from an EMBL/GenBank/DDBJ whole genome shotgun (WGS) entry which is preliminary data.</text>
</comment>
<dbReference type="PROSITE" id="PS51257">
    <property type="entry name" value="PROKAR_LIPOPROTEIN"/>
    <property type="match status" value="1"/>
</dbReference>
<dbReference type="RefSeq" id="WP_110516410.1">
    <property type="nucleotide sequence ID" value="NZ_PDOF01000001.1"/>
</dbReference>
<accession>A0A2W0H9E1</accession>
<evidence type="ECO:0000256" key="1">
    <source>
        <dbReference type="SAM" id="Coils"/>
    </source>
</evidence>
<gene>
    <name evidence="2" type="ORF">CR205_01935</name>
</gene>
<sequence>MKKLLIPVFLTALIGCSESDQFSAEEFEPSDGSDDMDTLIATNERLVDQLGKYSEKNEELKEELESLEEENDKLKNDIMTYRTQFHQARDEKDEELDLRFELDELAGSFFEAVFSRDTARLEELTTDQIEVDDESEVLTVTYDNQLETTLRYDTLEFSQIDFLRLHSAEFDRQNSRYTAQYTFTFFRDNKGDTEPENRMIEIVFQKEDDVLNEEWRIASIQNRYPG</sequence>